<evidence type="ECO:0000259" key="2">
    <source>
        <dbReference type="Pfam" id="PF19031"/>
    </source>
</evidence>
<evidence type="ECO:0000313" key="4">
    <source>
        <dbReference type="Proteomes" id="UP000789706"/>
    </source>
</evidence>
<dbReference type="PANTHER" id="PTHR13056">
    <property type="entry name" value="VACUOLAR FUSION PROTEIN CCZ1 HOMOLOG-RELATED"/>
    <property type="match status" value="1"/>
</dbReference>
<dbReference type="PANTHER" id="PTHR13056:SF0">
    <property type="entry name" value="VACUOLAR FUSION PROTEIN CCZ1 HOMOLOG-RELATED"/>
    <property type="match status" value="1"/>
</dbReference>
<sequence length="385" mass="43993">MEVYGPSIIVPSSLAYFCVYNPTFGPTEETQKDQLLYYVAKKTVPMDVKIRQIGLAQGLIHFTRVFSPSKPCENVHTQKNRLAFYEPEPNYWIHIDKDGKPKTIVEYLDSNLHDSGIKRMLQLGYGMYKMFNGPFDMTVHTSGIKTLKNKLEEFFANWVFNWDFDKMDITKTIDGTSYLPLSSSARKQITSFMDKFQSEYNFISDILILKNNMLFYTFKDFTRTLSGSSSSLSPTNNNTEISNSTFLSPPLSTPLPSSSSPSPLSISNFLIGPQNLQGDTDGVNEEEIKPTTIYLSKKSIEKKINEEYTYDVDEYYLLSYKQNSITIVFLIPHSSLEGSKKIHDITFYRSIDTYLSSQTEDLINILNEEEERTRTIGQGISLSLI</sequence>
<dbReference type="AlphaFoldDB" id="A0A9N8ZMK9"/>
<comment type="similarity">
    <text evidence="1">Belongs to the CCZ1 family.</text>
</comment>
<keyword evidence="4" id="KW-1185">Reference proteome</keyword>
<feature type="domain" description="CCZ1/INTU/HSP4 first Longin" evidence="2">
    <location>
        <begin position="14"/>
        <end position="133"/>
    </location>
</feature>
<dbReference type="Pfam" id="PF19031">
    <property type="entry name" value="Intu_longin_1"/>
    <property type="match status" value="1"/>
</dbReference>
<reference evidence="3" key="1">
    <citation type="submission" date="2021-06" db="EMBL/GenBank/DDBJ databases">
        <authorList>
            <person name="Kallberg Y."/>
            <person name="Tangrot J."/>
            <person name="Rosling A."/>
        </authorList>
    </citation>
    <scope>NUCLEOTIDE SEQUENCE</scope>
    <source>
        <strain evidence="3">AZ414A</strain>
    </source>
</reference>
<evidence type="ECO:0000256" key="1">
    <source>
        <dbReference type="ARBA" id="ARBA00005352"/>
    </source>
</evidence>
<dbReference type="InterPro" id="IPR043987">
    <property type="entry name" value="CCZ1/INTU/HSP4_longin_1"/>
</dbReference>
<dbReference type="OrthoDB" id="240546at2759"/>
<evidence type="ECO:0000313" key="3">
    <source>
        <dbReference type="EMBL" id="CAG8500626.1"/>
    </source>
</evidence>
<gene>
    <name evidence="3" type="ORF">DEBURN_LOCUS4657</name>
</gene>
<comment type="caution">
    <text evidence="3">The sequence shown here is derived from an EMBL/GenBank/DDBJ whole genome shotgun (WGS) entry which is preliminary data.</text>
</comment>
<dbReference type="Proteomes" id="UP000789706">
    <property type="component" value="Unassembled WGS sequence"/>
</dbReference>
<proteinExistence type="inferred from homology"/>
<name>A0A9N8ZMK9_9GLOM</name>
<accession>A0A9N8ZMK9</accession>
<dbReference type="EMBL" id="CAJVPK010000368">
    <property type="protein sequence ID" value="CAG8500626.1"/>
    <property type="molecule type" value="Genomic_DNA"/>
</dbReference>
<dbReference type="InterPro" id="IPR013176">
    <property type="entry name" value="Ccz1"/>
</dbReference>
<organism evidence="3 4">
    <name type="scientific">Diversispora eburnea</name>
    <dbReference type="NCBI Taxonomy" id="1213867"/>
    <lineage>
        <taxon>Eukaryota</taxon>
        <taxon>Fungi</taxon>
        <taxon>Fungi incertae sedis</taxon>
        <taxon>Mucoromycota</taxon>
        <taxon>Glomeromycotina</taxon>
        <taxon>Glomeromycetes</taxon>
        <taxon>Diversisporales</taxon>
        <taxon>Diversisporaceae</taxon>
        <taxon>Diversispora</taxon>
    </lineage>
</organism>
<dbReference type="GO" id="GO:0035658">
    <property type="term" value="C:Mon1-Ccz1 complex"/>
    <property type="evidence" value="ECO:0007669"/>
    <property type="project" value="InterPro"/>
</dbReference>
<protein>
    <submittedName>
        <fullName evidence="3">11627_t:CDS:1</fullName>
    </submittedName>
</protein>
<dbReference type="GO" id="GO:0016192">
    <property type="term" value="P:vesicle-mediated transport"/>
    <property type="evidence" value="ECO:0007669"/>
    <property type="project" value="InterPro"/>
</dbReference>